<organism evidence="1 2">
    <name type="scientific">Providencia sneebia DSM 19967</name>
    <dbReference type="NCBI Taxonomy" id="1141660"/>
    <lineage>
        <taxon>Bacteria</taxon>
        <taxon>Pseudomonadati</taxon>
        <taxon>Pseudomonadota</taxon>
        <taxon>Gammaproteobacteria</taxon>
        <taxon>Enterobacterales</taxon>
        <taxon>Morganellaceae</taxon>
        <taxon>Providencia</taxon>
    </lineage>
</organism>
<accession>K8WLX9</accession>
<dbReference type="PATRIC" id="fig|1141660.3.peg.1428"/>
<dbReference type="RefSeq" id="WP_008915270.1">
    <property type="nucleotide sequence ID" value="NZ_CM001773.1"/>
</dbReference>
<keyword evidence="2" id="KW-1185">Reference proteome</keyword>
<evidence type="ECO:0000313" key="2">
    <source>
        <dbReference type="Proteomes" id="UP000010290"/>
    </source>
</evidence>
<comment type="caution">
    <text evidence="1">The sequence shown here is derived from an EMBL/GenBank/DDBJ whole genome shotgun (WGS) entry which is preliminary data.</text>
</comment>
<dbReference type="HOGENOM" id="CLU_1502198_0_0_6"/>
<reference evidence="1 2" key="1">
    <citation type="journal article" date="2012" name="BMC Genomics">
        <title>Comparative genomics of bacteria in the genus Providencia isolated from wild Drosophila melanogaster.</title>
        <authorList>
            <person name="Galac M.R."/>
            <person name="Lazzaro B.P."/>
        </authorList>
    </citation>
    <scope>NUCLEOTIDE SEQUENCE [LARGE SCALE GENOMIC DNA]</scope>
    <source>
        <strain evidence="1 2">DSM 19967</strain>
    </source>
</reference>
<sequence length="179" mass="20848">MSFGRNCEQYWDHANWVPVNVLVDEWCKLDKVCKEAKKMAILSACERGHVNYMRSDGKTWDDPINDLYGRGILLIDKESFLVWASQFNDPNVPTKNITTREKNNLNSVIGALLLILLREKEFWNQTSVINEMNNIFSDLEPFSKRNLEKIFPQAKSALKEKGYDFDELMLAHEKKNSPF</sequence>
<proteinExistence type="predicted"/>
<name>K8WLX9_9GAMM</name>
<gene>
    <name evidence="1" type="ORF">OO7_07119</name>
</gene>
<dbReference type="OrthoDB" id="9155321at2"/>
<protein>
    <submittedName>
        <fullName evidence="1">Uncharacterized protein</fullName>
    </submittedName>
</protein>
<dbReference type="AlphaFoldDB" id="K8WLX9"/>
<dbReference type="EMBL" id="AKKN01000007">
    <property type="protein sequence ID" value="EKT58472.1"/>
    <property type="molecule type" value="Genomic_DNA"/>
</dbReference>
<evidence type="ECO:0000313" key="1">
    <source>
        <dbReference type="EMBL" id="EKT58472.1"/>
    </source>
</evidence>
<dbReference type="Proteomes" id="UP000010290">
    <property type="component" value="Chromosome"/>
</dbReference>